<dbReference type="Gene3D" id="1.10.10.60">
    <property type="entry name" value="Homeodomain-like"/>
    <property type="match status" value="1"/>
</dbReference>
<proteinExistence type="predicted"/>
<dbReference type="InterPro" id="IPR006447">
    <property type="entry name" value="Myb_dom_plants"/>
</dbReference>
<dbReference type="PANTHER" id="PTHR31496:SF3">
    <property type="entry name" value="TRANSCRIPTION REPRESSOR KAN1"/>
    <property type="match status" value="1"/>
</dbReference>
<accession>A0A2U1KD61</accession>
<dbReference type="GO" id="GO:0006355">
    <property type="term" value="P:regulation of DNA-templated transcription"/>
    <property type="evidence" value="ECO:0007669"/>
    <property type="project" value="InterPro"/>
</dbReference>
<dbReference type="GO" id="GO:0010158">
    <property type="term" value="P:abaxial cell fate specification"/>
    <property type="evidence" value="ECO:0007669"/>
    <property type="project" value="InterPro"/>
</dbReference>
<dbReference type="InterPro" id="IPR001005">
    <property type="entry name" value="SANT/Myb"/>
</dbReference>
<dbReference type="NCBIfam" id="TIGR01557">
    <property type="entry name" value="myb_SHAQKYF"/>
    <property type="match status" value="1"/>
</dbReference>
<dbReference type="GO" id="GO:0000976">
    <property type="term" value="F:transcription cis-regulatory region binding"/>
    <property type="evidence" value="ECO:0007669"/>
    <property type="project" value="InterPro"/>
</dbReference>
<feature type="region of interest" description="Disordered" evidence="7">
    <location>
        <begin position="1"/>
        <end position="33"/>
    </location>
</feature>
<keyword evidence="10" id="KW-1185">Reference proteome</keyword>
<dbReference type="InterPro" id="IPR044847">
    <property type="entry name" value="KAN_fam"/>
</dbReference>
<dbReference type="InterPro" id="IPR009057">
    <property type="entry name" value="Homeodomain-like_sf"/>
</dbReference>
<feature type="domain" description="HTH myb-type" evidence="8">
    <location>
        <begin position="54"/>
        <end position="114"/>
    </location>
</feature>
<keyword evidence="3" id="KW-0221">Differentiation</keyword>
<evidence type="ECO:0000256" key="1">
    <source>
        <dbReference type="ARBA" id="ARBA00004123"/>
    </source>
</evidence>
<dbReference type="OrthoDB" id="551907at2759"/>
<reference evidence="9 10" key="1">
    <citation type="journal article" date="2018" name="Mol. Plant">
        <title>The genome of Artemisia annua provides insight into the evolution of Asteraceae family and artemisinin biosynthesis.</title>
        <authorList>
            <person name="Shen Q."/>
            <person name="Zhang L."/>
            <person name="Liao Z."/>
            <person name="Wang S."/>
            <person name="Yan T."/>
            <person name="Shi P."/>
            <person name="Liu M."/>
            <person name="Fu X."/>
            <person name="Pan Q."/>
            <person name="Wang Y."/>
            <person name="Lv Z."/>
            <person name="Lu X."/>
            <person name="Zhang F."/>
            <person name="Jiang W."/>
            <person name="Ma Y."/>
            <person name="Chen M."/>
            <person name="Hao X."/>
            <person name="Li L."/>
            <person name="Tang Y."/>
            <person name="Lv G."/>
            <person name="Zhou Y."/>
            <person name="Sun X."/>
            <person name="Brodelius P.E."/>
            <person name="Rose J.K.C."/>
            <person name="Tang K."/>
        </authorList>
    </citation>
    <scope>NUCLEOTIDE SEQUENCE [LARGE SCALE GENOMIC DNA]</scope>
    <source>
        <strain evidence="10">cv. Huhao1</strain>
        <tissue evidence="9">Leaf</tissue>
    </source>
</reference>
<dbReference type="SUPFAM" id="SSF46689">
    <property type="entry name" value="Homeodomain-like"/>
    <property type="match status" value="1"/>
</dbReference>
<gene>
    <name evidence="9" type="ORF">CTI12_AA617030</name>
</gene>
<evidence type="ECO:0000259" key="8">
    <source>
        <dbReference type="PROSITE" id="PS51294"/>
    </source>
</evidence>
<evidence type="ECO:0000256" key="3">
    <source>
        <dbReference type="ARBA" id="ARBA00022782"/>
    </source>
</evidence>
<dbReference type="Proteomes" id="UP000245207">
    <property type="component" value="Unassembled WGS sequence"/>
</dbReference>
<dbReference type="AlphaFoldDB" id="A0A2U1KD61"/>
<dbReference type="GO" id="GO:0005634">
    <property type="term" value="C:nucleus"/>
    <property type="evidence" value="ECO:0007669"/>
    <property type="project" value="UniProtKB-SubCell"/>
</dbReference>
<dbReference type="STRING" id="35608.A0A2U1KD61"/>
<dbReference type="InterPro" id="IPR017930">
    <property type="entry name" value="Myb_dom"/>
</dbReference>
<organism evidence="9 10">
    <name type="scientific">Artemisia annua</name>
    <name type="common">Sweet wormwood</name>
    <dbReference type="NCBI Taxonomy" id="35608"/>
    <lineage>
        <taxon>Eukaryota</taxon>
        <taxon>Viridiplantae</taxon>
        <taxon>Streptophyta</taxon>
        <taxon>Embryophyta</taxon>
        <taxon>Tracheophyta</taxon>
        <taxon>Spermatophyta</taxon>
        <taxon>Magnoliopsida</taxon>
        <taxon>eudicotyledons</taxon>
        <taxon>Gunneridae</taxon>
        <taxon>Pentapetalae</taxon>
        <taxon>asterids</taxon>
        <taxon>campanulids</taxon>
        <taxon>Asterales</taxon>
        <taxon>Asteraceae</taxon>
        <taxon>Asteroideae</taxon>
        <taxon>Anthemideae</taxon>
        <taxon>Artemisiinae</taxon>
        <taxon>Artemisia</taxon>
    </lineage>
</organism>
<keyword evidence="2" id="KW-0217">Developmental protein</keyword>
<feature type="compositionally biased region" description="Basic and acidic residues" evidence="7">
    <location>
        <begin position="1"/>
        <end position="10"/>
    </location>
</feature>
<evidence type="ECO:0000256" key="6">
    <source>
        <dbReference type="ARBA" id="ARBA00023242"/>
    </source>
</evidence>
<dbReference type="EMBL" id="PKPP01021964">
    <property type="protein sequence ID" value="PWA34651.1"/>
    <property type="molecule type" value="Genomic_DNA"/>
</dbReference>
<sequence>MKRLKGESSQKESPSFFGSMGHSSEGSSRVSRRGRYNCLHENASRKLMIRSYNRSRAPRLRWTNELHQCFVNAVQRLGGENRATPKMILQMMNVKALTVSHIKSHLQMFRSMKKEVILQEASMIEQAERCNDNVCFAQQNSNHRGLINVQDKTREHNKYTSFSTSEMNRKRVEMNWNNMKVKEEGSSSVLDSENLRKMELPFAVNKVLYGDFLNNGFTSNASEDTENAQQPITASFSSSTAVDIELTLGGPYAALRSSCANYKR</sequence>
<name>A0A2U1KD61_ARTAN</name>
<dbReference type="FunFam" id="1.10.10.60:FF:000002">
    <property type="entry name" value="Myb family transcription factor"/>
    <property type="match status" value="1"/>
</dbReference>
<evidence type="ECO:0000256" key="4">
    <source>
        <dbReference type="ARBA" id="ARBA00023015"/>
    </source>
</evidence>
<feature type="compositionally biased region" description="Low complexity" evidence="7">
    <location>
        <begin position="15"/>
        <end position="29"/>
    </location>
</feature>
<dbReference type="PANTHER" id="PTHR31496">
    <property type="entry name" value="TRANSCRIPTION FACTOR KAN2-RELATED"/>
    <property type="match status" value="1"/>
</dbReference>
<evidence type="ECO:0000256" key="7">
    <source>
        <dbReference type="SAM" id="MobiDB-lite"/>
    </source>
</evidence>
<comment type="caution">
    <text evidence="9">The sequence shown here is derived from an EMBL/GenBank/DDBJ whole genome shotgun (WGS) entry which is preliminary data.</text>
</comment>
<evidence type="ECO:0000313" key="9">
    <source>
        <dbReference type="EMBL" id="PWA34651.1"/>
    </source>
</evidence>
<dbReference type="Pfam" id="PF00249">
    <property type="entry name" value="Myb_DNA-binding"/>
    <property type="match status" value="1"/>
</dbReference>
<evidence type="ECO:0000256" key="2">
    <source>
        <dbReference type="ARBA" id="ARBA00022473"/>
    </source>
</evidence>
<dbReference type="PROSITE" id="PS51294">
    <property type="entry name" value="HTH_MYB"/>
    <property type="match status" value="1"/>
</dbReference>
<protein>
    <submittedName>
        <fullName evidence="9">Protein PHOSPHATE STARVATION RESPONSE 1</fullName>
    </submittedName>
</protein>
<evidence type="ECO:0000256" key="5">
    <source>
        <dbReference type="ARBA" id="ARBA00023163"/>
    </source>
</evidence>
<keyword evidence="5" id="KW-0804">Transcription</keyword>
<evidence type="ECO:0000313" key="10">
    <source>
        <dbReference type="Proteomes" id="UP000245207"/>
    </source>
</evidence>
<keyword evidence="6" id="KW-0539">Nucleus</keyword>
<comment type="subcellular location">
    <subcellularLocation>
        <location evidence="1">Nucleus</location>
    </subcellularLocation>
</comment>
<keyword evidence="4" id="KW-0805">Transcription regulation</keyword>